<dbReference type="Gene3D" id="3.40.5.90">
    <property type="entry name" value="CDGSH iron-sulfur domain, mitoNEET-type"/>
    <property type="match status" value="1"/>
</dbReference>
<dbReference type="EMBL" id="JAKKOR010000009">
    <property type="protein sequence ID" value="MCF8589222.1"/>
    <property type="molecule type" value="Genomic_DNA"/>
</dbReference>
<proteinExistence type="predicted"/>
<gene>
    <name evidence="6" type="ORF">L5G33_12205</name>
</gene>
<keyword evidence="2" id="KW-0479">Metal-binding</keyword>
<evidence type="ECO:0000256" key="3">
    <source>
        <dbReference type="ARBA" id="ARBA00023004"/>
    </source>
</evidence>
<evidence type="ECO:0000256" key="1">
    <source>
        <dbReference type="ARBA" id="ARBA00022714"/>
    </source>
</evidence>
<dbReference type="Pfam" id="PF09360">
    <property type="entry name" value="zf-CDGSH"/>
    <property type="match status" value="1"/>
</dbReference>
<organism evidence="6 7">
    <name type="scientific">Gordonia liuliyuniae</name>
    <dbReference type="NCBI Taxonomy" id="2911517"/>
    <lineage>
        <taxon>Bacteria</taxon>
        <taxon>Bacillati</taxon>
        <taxon>Actinomycetota</taxon>
        <taxon>Actinomycetes</taxon>
        <taxon>Mycobacteriales</taxon>
        <taxon>Gordoniaceae</taxon>
        <taxon>Gordonia</taxon>
    </lineage>
</organism>
<comment type="caution">
    <text evidence="6">The sequence shown here is derived from an EMBL/GenBank/DDBJ whole genome shotgun (WGS) entry which is preliminary data.</text>
</comment>
<evidence type="ECO:0000256" key="4">
    <source>
        <dbReference type="ARBA" id="ARBA00023014"/>
    </source>
</evidence>
<dbReference type="Proteomes" id="UP001200110">
    <property type="component" value="Unassembled WGS sequence"/>
</dbReference>
<evidence type="ECO:0000256" key="2">
    <source>
        <dbReference type="ARBA" id="ARBA00022723"/>
    </source>
</evidence>
<evidence type="ECO:0000313" key="6">
    <source>
        <dbReference type="EMBL" id="MCF8589222.1"/>
    </source>
</evidence>
<keyword evidence="4" id="KW-0411">Iron-sulfur</keyword>
<dbReference type="SMART" id="SM00704">
    <property type="entry name" value="ZnF_CDGSH"/>
    <property type="match status" value="1"/>
</dbReference>
<dbReference type="InterPro" id="IPR042216">
    <property type="entry name" value="MitoNEET_CISD"/>
</dbReference>
<feature type="domain" description="Iron-binding zinc finger CDGSH type" evidence="5">
    <location>
        <begin position="20"/>
        <end position="64"/>
    </location>
</feature>
<dbReference type="RefSeq" id="WP_236998458.1">
    <property type="nucleotide sequence ID" value="NZ_JAKKOR010000009.1"/>
</dbReference>
<protein>
    <submittedName>
        <fullName evidence="6">CDGSH iron-sulfur domain-containing protein</fullName>
    </submittedName>
</protein>
<sequence>MTGEQPRRIRVIKKGPILVDGPVDIEGPDGSLVHCDRFQVAICACGLSANAPLCDASHRRLLRPRRR</sequence>
<dbReference type="InterPro" id="IPR018967">
    <property type="entry name" value="FeS-contain_CDGSH-typ"/>
</dbReference>
<name>A0ABS9IUI6_9ACTN</name>
<keyword evidence="3" id="KW-0408">Iron</keyword>
<evidence type="ECO:0000313" key="7">
    <source>
        <dbReference type="Proteomes" id="UP001200110"/>
    </source>
</evidence>
<reference evidence="6 7" key="1">
    <citation type="submission" date="2022-01" db="EMBL/GenBank/DDBJ databases">
        <authorList>
            <person name="Huang Y."/>
        </authorList>
    </citation>
    <scope>NUCLEOTIDE SEQUENCE [LARGE SCALE GENOMIC DNA]</scope>
    <source>
        <strain evidence="6 7">HY366</strain>
    </source>
</reference>
<accession>A0ABS9IUI6</accession>
<keyword evidence="1" id="KW-0001">2Fe-2S</keyword>
<keyword evidence="7" id="KW-1185">Reference proteome</keyword>
<evidence type="ECO:0000259" key="5">
    <source>
        <dbReference type="SMART" id="SM00704"/>
    </source>
</evidence>